<dbReference type="InterPro" id="IPR012340">
    <property type="entry name" value="NA-bd_OB-fold"/>
</dbReference>
<name>A0A8S5RTQ4_9CAUD</name>
<dbReference type="InterPro" id="IPR016059">
    <property type="entry name" value="DNA_ligase_ATP-dep_CS"/>
</dbReference>
<sequence>MIYIYIKDNMTNYFFKRDNNNKIRVVQLNLNEHTDIQSNEKFYSITGETGVLNGKMVKRPLVTIEQGKVKRTVKEQAELQYNSLCNSYLDKGYKSQEELKIKDITDESEVDLKVPKQNTDAKGNLKPQLALSYEKVDSKLLENKWLGSKKIDGVRCLLFMKDGIIQTSSRGGQDYNIAAHYIIHDPFVEYVLKNNPNYILDGELYIHGKPLSYISGLCRLETLDDRHKDLTFQCYDIVREDLPFNQRLNILHSIEHNRPIDSKLEIVFHSEVQGKDNIIALHNRYVDLGYEGLVIRDPEQTYKCGARDKRMLKIKMFQDGEFKIVGITDGLREEDFVFNMETKEGYPFEAKPMGDRALKKWYRENIDKLIGQMGTVKYFGYTTTENAVPNLPVFKSLRDKTDL</sequence>
<keyword evidence="4 12" id="KW-0436">Ligase</keyword>
<dbReference type="SUPFAM" id="SSF56091">
    <property type="entry name" value="DNA ligase/mRNA capping enzyme, catalytic domain"/>
    <property type="match status" value="1"/>
</dbReference>
<comment type="similarity">
    <text evidence="2">Belongs to the ATP-dependent DNA ligase family.</text>
</comment>
<dbReference type="Gene3D" id="3.30.470.30">
    <property type="entry name" value="DNA ligase/mRNA capping enzyme"/>
    <property type="match status" value="1"/>
</dbReference>
<evidence type="ECO:0000256" key="8">
    <source>
        <dbReference type="ARBA" id="ARBA00023204"/>
    </source>
</evidence>
<evidence type="ECO:0000256" key="1">
    <source>
        <dbReference type="ARBA" id="ARBA00004328"/>
    </source>
</evidence>
<evidence type="ECO:0000256" key="4">
    <source>
        <dbReference type="ARBA" id="ARBA00022598"/>
    </source>
</evidence>
<dbReference type="InterPro" id="IPR012310">
    <property type="entry name" value="DNA_ligase_ATP-dep_cent"/>
</dbReference>
<keyword evidence="6" id="KW-0227">DNA damage</keyword>
<dbReference type="GO" id="GO:0044423">
    <property type="term" value="C:virion component"/>
    <property type="evidence" value="ECO:0007669"/>
    <property type="project" value="UniProtKB-KW"/>
</dbReference>
<feature type="domain" description="ATP-dependent DNA ligase family profile" evidence="11">
    <location>
        <begin position="241"/>
        <end position="315"/>
    </location>
</feature>
<dbReference type="GO" id="GO:0006260">
    <property type="term" value="P:DNA replication"/>
    <property type="evidence" value="ECO:0007669"/>
    <property type="project" value="UniProtKB-KW"/>
</dbReference>
<dbReference type="GO" id="GO:0006281">
    <property type="term" value="P:DNA repair"/>
    <property type="evidence" value="ECO:0007669"/>
    <property type="project" value="UniProtKB-KW"/>
</dbReference>
<dbReference type="PROSITE" id="PS50160">
    <property type="entry name" value="DNA_LIGASE_A3"/>
    <property type="match status" value="1"/>
</dbReference>
<organism evidence="12">
    <name type="scientific">Siphoviridae sp. gcode 4</name>
    <dbReference type="NCBI Taxonomy" id="2838368"/>
    <lineage>
        <taxon>Viruses</taxon>
        <taxon>Duplodnaviria</taxon>
        <taxon>Heunggongvirae</taxon>
        <taxon>Uroviricota</taxon>
        <taxon>Caudoviricetes</taxon>
    </lineage>
</organism>
<keyword evidence="8" id="KW-0234">DNA repair</keyword>
<reference evidence="12" key="1">
    <citation type="journal article" date="2021" name="Proc. Natl. Acad. Sci. U.S.A.">
        <title>A Catalog of Tens of Thousands of Viruses from Human Metagenomes Reveals Hidden Associations with Chronic Diseases.</title>
        <authorList>
            <person name="Tisza M.J."/>
            <person name="Buck C.B."/>
        </authorList>
    </citation>
    <scope>NUCLEOTIDE SEQUENCE</scope>
    <source>
        <strain evidence="12">Ctw1L9</strain>
    </source>
</reference>
<dbReference type="GO" id="GO:0006310">
    <property type="term" value="P:DNA recombination"/>
    <property type="evidence" value="ECO:0007669"/>
    <property type="project" value="InterPro"/>
</dbReference>
<evidence type="ECO:0000256" key="7">
    <source>
        <dbReference type="ARBA" id="ARBA00022844"/>
    </source>
</evidence>
<proteinExistence type="inferred from homology"/>
<evidence type="ECO:0000313" key="12">
    <source>
        <dbReference type="EMBL" id="DAE92739.1"/>
    </source>
</evidence>
<evidence type="ECO:0000256" key="2">
    <source>
        <dbReference type="ARBA" id="ARBA00007572"/>
    </source>
</evidence>
<dbReference type="EMBL" id="BK059154">
    <property type="protein sequence ID" value="DAE92739.1"/>
    <property type="molecule type" value="Genomic_DNA"/>
</dbReference>
<comment type="subcellular location">
    <subcellularLocation>
        <location evidence="1">Virion</location>
    </subcellularLocation>
</comment>
<evidence type="ECO:0000256" key="6">
    <source>
        <dbReference type="ARBA" id="ARBA00022763"/>
    </source>
</evidence>
<dbReference type="InterPro" id="IPR050326">
    <property type="entry name" value="NAD_dep_DNA_ligaseB"/>
</dbReference>
<evidence type="ECO:0000256" key="10">
    <source>
        <dbReference type="ARBA" id="ARBA00046002"/>
    </source>
</evidence>
<dbReference type="Pfam" id="PF01068">
    <property type="entry name" value="DNA_ligase_A_M"/>
    <property type="match status" value="1"/>
</dbReference>
<dbReference type="GO" id="GO:0005524">
    <property type="term" value="F:ATP binding"/>
    <property type="evidence" value="ECO:0007669"/>
    <property type="project" value="InterPro"/>
</dbReference>
<dbReference type="SUPFAM" id="SSF50249">
    <property type="entry name" value="Nucleic acid-binding proteins"/>
    <property type="match status" value="1"/>
</dbReference>
<keyword evidence="7" id="KW-0946">Virion</keyword>
<evidence type="ECO:0000256" key="9">
    <source>
        <dbReference type="ARBA" id="ARBA00032896"/>
    </source>
</evidence>
<evidence type="ECO:0000259" key="11">
    <source>
        <dbReference type="PROSITE" id="PS50160"/>
    </source>
</evidence>
<accession>A0A8S5RTQ4</accession>
<dbReference type="PROSITE" id="PS00333">
    <property type="entry name" value="DNA_LIGASE_A2"/>
    <property type="match status" value="1"/>
</dbReference>
<evidence type="ECO:0000256" key="5">
    <source>
        <dbReference type="ARBA" id="ARBA00022705"/>
    </source>
</evidence>
<keyword evidence="5" id="KW-0235">DNA replication</keyword>
<dbReference type="GO" id="GO:0003910">
    <property type="term" value="F:DNA ligase (ATP) activity"/>
    <property type="evidence" value="ECO:0007669"/>
    <property type="project" value="InterPro"/>
</dbReference>
<dbReference type="Gene3D" id="2.40.50.140">
    <property type="entry name" value="Nucleic acid-binding proteins"/>
    <property type="match status" value="1"/>
</dbReference>
<dbReference type="PANTHER" id="PTHR47810">
    <property type="entry name" value="DNA LIGASE"/>
    <property type="match status" value="1"/>
</dbReference>
<dbReference type="PANTHER" id="PTHR47810:SF5">
    <property type="entry name" value="LIGASE, PUTATIVE-RELATED"/>
    <property type="match status" value="1"/>
</dbReference>
<evidence type="ECO:0000256" key="3">
    <source>
        <dbReference type="ARBA" id="ARBA00013308"/>
    </source>
</evidence>
<comment type="function">
    <text evidence="10">Very low-fidelity DNA ligase that seals nicks in double-stranded DNA during DNA repair. Together with the viral repair DNA polymerase X, fills the single nucleotide gaps generated by the AP endonuclease. It is not essential for viral replication and recombination. Displays a very low adenylation activity towards DNA with 3'-dideoxy- or 3'-amino-terminated nicks compared to regular nick DNA.</text>
</comment>
<protein>
    <recommendedName>
        <fullName evidence="3">DNA ligase</fullName>
    </recommendedName>
    <alternativeName>
        <fullName evidence="9">Polydeoxyribonucleotide synthase [ATP]</fullName>
    </alternativeName>
</protein>